<feature type="compositionally biased region" description="Basic and acidic residues" evidence="2">
    <location>
        <begin position="1"/>
        <end position="15"/>
    </location>
</feature>
<comment type="caution">
    <text evidence="4">The sequence shown here is derived from an EMBL/GenBank/DDBJ whole genome shotgun (WGS) entry which is preliminary data.</text>
</comment>
<feature type="region of interest" description="Disordered" evidence="2">
    <location>
        <begin position="1"/>
        <end position="22"/>
    </location>
</feature>
<accession>A0A2T7PBS0</accession>
<organism evidence="4 5">
    <name type="scientific">Pomacea canaliculata</name>
    <name type="common">Golden apple snail</name>
    <dbReference type="NCBI Taxonomy" id="400727"/>
    <lineage>
        <taxon>Eukaryota</taxon>
        <taxon>Metazoa</taxon>
        <taxon>Spiralia</taxon>
        <taxon>Lophotrochozoa</taxon>
        <taxon>Mollusca</taxon>
        <taxon>Gastropoda</taxon>
        <taxon>Caenogastropoda</taxon>
        <taxon>Architaenioglossa</taxon>
        <taxon>Ampullarioidea</taxon>
        <taxon>Ampullariidae</taxon>
        <taxon>Pomacea</taxon>
    </lineage>
</organism>
<evidence type="ECO:0000256" key="3">
    <source>
        <dbReference type="SAM" id="Phobius"/>
    </source>
</evidence>
<keyword evidence="3" id="KW-0812">Transmembrane</keyword>
<feature type="transmembrane region" description="Helical" evidence="3">
    <location>
        <begin position="198"/>
        <end position="220"/>
    </location>
</feature>
<evidence type="ECO:0000256" key="2">
    <source>
        <dbReference type="SAM" id="MobiDB-lite"/>
    </source>
</evidence>
<keyword evidence="5" id="KW-1185">Reference proteome</keyword>
<evidence type="ECO:0000313" key="4">
    <source>
        <dbReference type="EMBL" id="PVD30865.1"/>
    </source>
</evidence>
<dbReference type="AlphaFoldDB" id="A0A2T7PBS0"/>
<sequence>MMASEEKNETADDVRQSLSDGDWVTRRQRGQWQCQDLRPDAAGVAVEMQKDCGGARGEFDTRDGESIATRSKVDAELLGEEYDSKRNYEEDPDVNALYCRAGRKANKGVISCGQREVHNARFELQCLPTVQTIKANNNFCTRGERKLCAICSSQVKVDGHGGDKTETVAIAVIACIVLFPYVMLWWSSPDTAWPALEVLWRLAFQSIAVAFATGLTLIGLQVHFSGLFFRRWVAWFFQLKIDADSHIPDDVAEAKADMSSPDKITEVVGGNVSPAGRDNMMDACTVNSTHSAASQTEPADSTPPKTGNREKSYKKAIKKLYRKFLLIRRKCQSEMVGLRRTDREASDFLSRVQMALPGLERDKQALLAELEAIEKQYEEEKRRNHDLLSRLQPCSQSPEIAISKLSFIAPVAMATQQHPSALQAQSFLQVQATRTQQHFPHLQAISLVQSPVVQTAPPQQQQQQQQKTQASVQVKCRNGTQLVGQSPALRPAPPQPK</sequence>
<feature type="region of interest" description="Disordered" evidence="2">
    <location>
        <begin position="288"/>
        <end position="311"/>
    </location>
</feature>
<keyword evidence="3" id="KW-1133">Transmembrane helix</keyword>
<name>A0A2T7PBS0_POMCA</name>
<feature type="compositionally biased region" description="Low complexity" evidence="2">
    <location>
        <begin position="456"/>
        <end position="475"/>
    </location>
</feature>
<gene>
    <name evidence="4" type="ORF">C0Q70_10140</name>
</gene>
<evidence type="ECO:0000313" key="5">
    <source>
        <dbReference type="Proteomes" id="UP000245119"/>
    </source>
</evidence>
<feature type="region of interest" description="Disordered" evidence="2">
    <location>
        <begin position="456"/>
        <end position="497"/>
    </location>
</feature>
<dbReference type="EMBL" id="PZQS01000005">
    <property type="protein sequence ID" value="PVD30865.1"/>
    <property type="molecule type" value="Genomic_DNA"/>
</dbReference>
<evidence type="ECO:0000256" key="1">
    <source>
        <dbReference type="SAM" id="Coils"/>
    </source>
</evidence>
<keyword evidence="1" id="KW-0175">Coiled coil</keyword>
<proteinExistence type="predicted"/>
<feature type="compositionally biased region" description="Polar residues" evidence="2">
    <location>
        <begin position="288"/>
        <end position="305"/>
    </location>
</feature>
<feature type="coiled-coil region" evidence="1">
    <location>
        <begin position="356"/>
        <end position="390"/>
    </location>
</feature>
<dbReference type="Proteomes" id="UP000245119">
    <property type="component" value="Linkage Group LG5"/>
</dbReference>
<protein>
    <submittedName>
        <fullName evidence="4">Uncharacterized protein</fullName>
    </submittedName>
</protein>
<reference evidence="4 5" key="1">
    <citation type="submission" date="2018-04" db="EMBL/GenBank/DDBJ databases">
        <title>The genome of golden apple snail Pomacea canaliculata provides insight into stress tolerance and invasive adaptation.</title>
        <authorList>
            <person name="Liu C."/>
            <person name="Liu B."/>
            <person name="Ren Y."/>
            <person name="Zhang Y."/>
            <person name="Wang H."/>
            <person name="Li S."/>
            <person name="Jiang F."/>
            <person name="Yin L."/>
            <person name="Zhang G."/>
            <person name="Qian W."/>
            <person name="Fan W."/>
        </authorList>
    </citation>
    <scope>NUCLEOTIDE SEQUENCE [LARGE SCALE GENOMIC DNA]</scope>
    <source>
        <strain evidence="4">SZHN2017</strain>
        <tissue evidence="4">Muscle</tissue>
    </source>
</reference>
<keyword evidence="3" id="KW-0472">Membrane</keyword>
<feature type="transmembrane region" description="Helical" evidence="3">
    <location>
        <begin position="168"/>
        <end position="186"/>
    </location>
</feature>